<comment type="similarity">
    <text evidence="1">Belongs to the IPP transferase family.</text>
</comment>
<keyword evidence="2" id="KW-0808">Transferase</keyword>
<dbReference type="Pfam" id="PF01715">
    <property type="entry name" value="IPPT"/>
    <property type="match status" value="2"/>
</dbReference>
<name>A0A5B0RH59_PUCGR</name>
<dbReference type="InterPro" id="IPR039657">
    <property type="entry name" value="Dimethylallyltransferase"/>
</dbReference>
<dbReference type="InterPro" id="IPR018022">
    <property type="entry name" value="IPT"/>
</dbReference>
<evidence type="ECO:0000256" key="3">
    <source>
        <dbReference type="ARBA" id="ARBA00022741"/>
    </source>
</evidence>
<dbReference type="GO" id="GO:0006400">
    <property type="term" value="P:tRNA modification"/>
    <property type="evidence" value="ECO:0007669"/>
    <property type="project" value="TreeGrafter"/>
</dbReference>
<proteinExistence type="inferred from homology"/>
<dbReference type="HAMAP" id="MF_00185">
    <property type="entry name" value="IPP_trans"/>
    <property type="match status" value="1"/>
</dbReference>
<evidence type="ECO:0000256" key="1">
    <source>
        <dbReference type="ARBA" id="ARBA00005842"/>
    </source>
</evidence>
<dbReference type="GO" id="GO:0005739">
    <property type="term" value="C:mitochondrion"/>
    <property type="evidence" value="ECO:0007669"/>
    <property type="project" value="TreeGrafter"/>
</dbReference>
<organism evidence="6 7">
    <name type="scientific">Puccinia graminis f. sp. tritici</name>
    <dbReference type="NCBI Taxonomy" id="56615"/>
    <lineage>
        <taxon>Eukaryota</taxon>
        <taxon>Fungi</taxon>
        <taxon>Dikarya</taxon>
        <taxon>Basidiomycota</taxon>
        <taxon>Pucciniomycotina</taxon>
        <taxon>Pucciniomycetes</taxon>
        <taxon>Pucciniales</taxon>
        <taxon>Pucciniaceae</taxon>
        <taxon>Puccinia</taxon>
    </lineage>
</organism>
<dbReference type="EMBL" id="VDEP01000204">
    <property type="protein sequence ID" value="KAA1124273.1"/>
    <property type="molecule type" value="Genomic_DNA"/>
</dbReference>
<keyword evidence="3" id="KW-0547">Nucleotide-binding</keyword>
<feature type="compositionally biased region" description="Low complexity" evidence="5">
    <location>
        <begin position="579"/>
        <end position="589"/>
    </location>
</feature>
<dbReference type="PANTHER" id="PTHR11088:SF89">
    <property type="entry name" value="TRNA DIMETHYLALLYLTRANSFERASE"/>
    <property type="match status" value="1"/>
</dbReference>
<dbReference type="GO" id="GO:0052381">
    <property type="term" value="F:tRNA dimethylallyltransferase activity"/>
    <property type="evidence" value="ECO:0007669"/>
    <property type="project" value="InterPro"/>
</dbReference>
<comment type="caution">
    <text evidence="6">The sequence shown here is derived from an EMBL/GenBank/DDBJ whole genome shotgun (WGS) entry which is preliminary data.</text>
</comment>
<evidence type="ECO:0000256" key="4">
    <source>
        <dbReference type="ARBA" id="ARBA00022840"/>
    </source>
</evidence>
<evidence type="ECO:0008006" key="8">
    <source>
        <dbReference type="Google" id="ProtNLM"/>
    </source>
</evidence>
<gene>
    <name evidence="6" type="ORF">PGTUg99_021459</name>
</gene>
<feature type="compositionally biased region" description="Basic and acidic residues" evidence="5">
    <location>
        <begin position="590"/>
        <end position="600"/>
    </location>
</feature>
<keyword evidence="4" id="KW-0067">ATP-binding</keyword>
<evidence type="ECO:0000256" key="2">
    <source>
        <dbReference type="ARBA" id="ARBA00022679"/>
    </source>
</evidence>
<sequence length="600" mass="67503">MRLSARLNIGTIRFTRSISACSHPPPAYRQATRQGMAKPDLVVILGTTGTGKSKLAIELASALSPTKSSEIVNGDSMQVYKGLDILTNKITSNETNGIPHHLMSFLDLDQDYTVERFRDDASKKIAEIHRKGSLPILVGGTGYYIQNLILPGRLTKDVQSPDALSELMTKKDIHATKSPDFNQSSILDDSEEILERCRQNGFDPNLLASLKSISLDHLRLVFLLPHLPPFSSPKEFPPDFPIELLPPKYQPPQATAEDLCIGLHEALQSIDPVMAGRWHWRDLRKVRRSLEVALCTGKLMSNLVAEQDQIDNRASESQEERIPYRTLVFWLCSETEQLLPRLDARVDKMIENGLMNEVRDLKIMRGRLTEGNQTRTDFSRGPFQAIGYREFESLLSTTDADSEPEPLQSKKLAEATELTKIATRQYAKSQVKWMKNKFLPQLNKFGSSSETLDPPNNAESHMMTYILDASRVDEWDQNVLIPAQNILSAFLNYNHLPSPKSISSIANSILSESQVKKTRSLKELQLKVCKTCTTEKHKPFLIEEVNWEAHLRSKKHRRSLTIIERNSKSPAIESNVHHPSSQPSSSTAQSDEKSSRSSSV</sequence>
<evidence type="ECO:0000256" key="5">
    <source>
        <dbReference type="SAM" id="MobiDB-lite"/>
    </source>
</evidence>
<dbReference type="GO" id="GO:0005524">
    <property type="term" value="F:ATP binding"/>
    <property type="evidence" value="ECO:0007669"/>
    <property type="project" value="UniProtKB-KW"/>
</dbReference>
<dbReference type="Gene3D" id="3.40.50.300">
    <property type="entry name" value="P-loop containing nucleotide triphosphate hydrolases"/>
    <property type="match status" value="1"/>
</dbReference>
<dbReference type="Proteomes" id="UP000325313">
    <property type="component" value="Unassembled WGS sequence"/>
</dbReference>
<accession>A0A5B0RH59</accession>
<evidence type="ECO:0000313" key="7">
    <source>
        <dbReference type="Proteomes" id="UP000325313"/>
    </source>
</evidence>
<reference evidence="6 7" key="1">
    <citation type="submission" date="2019-05" db="EMBL/GenBank/DDBJ databases">
        <title>Emergence of the Ug99 lineage of the wheat stem rust pathogen through somatic hybridization.</title>
        <authorList>
            <person name="Li F."/>
            <person name="Upadhyaya N.M."/>
            <person name="Sperschneider J."/>
            <person name="Matny O."/>
            <person name="Nguyen-Phuc H."/>
            <person name="Mago R."/>
            <person name="Raley C."/>
            <person name="Miller M.E."/>
            <person name="Silverstein K.A.T."/>
            <person name="Henningsen E."/>
            <person name="Hirsch C.D."/>
            <person name="Visser B."/>
            <person name="Pretorius Z.A."/>
            <person name="Steffenson B.J."/>
            <person name="Schwessinger B."/>
            <person name="Dodds P.N."/>
            <person name="Figueroa M."/>
        </authorList>
    </citation>
    <scope>NUCLEOTIDE SEQUENCE [LARGE SCALE GENOMIC DNA]</scope>
    <source>
        <strain evidence="6 7">Ug99</strain>
    </source>
</reference>
<dbReference type="InterPro" id="IPR027417">
    <property type="entry name" value="P-loop_NTPase"/>
</dbReference>
<dbReference type="Gene3D" id="3.30.160.60">
    <property type="entry name" value="Classic Zinc Finger"/>
    <property type="match status" value="1"/>
</dbReference>
<feature type="region of interest" description="Disordered" evidence="5">
    <location>
        <begin position="565"/>
        <end position="600"/>
    </location>
</feature>
<dbReference type="Gene3D" id="1.10.20.140">
    <property type="match status" value="1"/>
</dbReference>
<dbReference type="AlphaFoldDB" id="A0A5B0RH59"/>
<protein>
    <recommendedName>
        <fullName evidence="8">tRNA dimethylallyltransferase</fullName>
    </recommendedName>
</protein>
<dbReference type="SUPFAM" id="SSF52540">
    <property type="entry name" value="P-loop containing nucleoside triphosphate hydrolases"/>
    <property type="match status" value="1"/>
</dbReference>
<evidence type="ECO:0000313" key="6">
    <source>
        <dbReference type="EMBL" id="KAA1124273.1"/>
    </source>
</evidence>
<dbReference type="PANTHER" id="PTHR11088">
    <property type="entry name" value="TRNA DIMETHYLALLYLTRANSFERASE"/>
    <property type="match status" value="1"/>
</dbReference>